<accession>A0ACB8TU81</accession>
<organism evidence="1 2">
    <name type="scientific">Irpex rosettiformis</name>
    <dbReference type="NCBI Taxonomy" id="378272"/>
    <lineage>
        <taxon>Eukaryota</taxon>
        <taxon>Fungi</taxon>
        <taxon>Dikarya</taxon>
        <taxon>Basidiomycota</taxon>
        <taxon>Agaricomycotina</taxon>
        <taxon>Agaricomycetes</taxon>
        <taxon>Polyporales</taxon>
        <taxon>Irpicaceae</taxon>
        <taxon>Irpex</taxon>
    </lineage>
</organism>
<evidence type="ECO:0000313" key="2">
    <source>
        <dbReference type="Proteomes" id="UP001055072"/>
    </source>
</evidence>
<dbReference type="EMBL" id="MU274930">
    <property type="protein sequence ID" value="KAI0085577.1"/>
    <property type="molecule type" value="Genomic_DNA"/>
</dbReference>
<reference evidence="1" key="1">
    <citation type="journal article" date="2021" name="Environ. Microbiol.">
        <title>Gene family expansions and transcriptome signatures uncover fungal adaptations to wood decay.</title>
        <authorList>
            <person name="Hage H."/>
            <person name="Miyauchi S."/>
            <person name="Viragh M."/>
            <person name="Drula E."/>
            <person name="Min B."/>
            <person name="Chaduli D."/>
            <person name="Navarro D."/>
            <person name="Favel A."/>
            <person name="Norest M."/>
            <person name="Lesage-Meessen L."/>
            <person name="Balint B."/>
            <person name="Merenyi Z."/>
            <person name="de Eugenio L."/>
            <person name="Morin E."/>
            <person name="Martinez A.T."/>
            <person name="Baldrian P."/>
            <person name="Stursova M."/>
            <person name="Martinez M.J."/>
            <person name="Novotny C."/>
            <person name="Magnuson J.K."/>
            <person name="Spatafora J.W."/>
            <person name="Maurice S."/>
            <person name="Pangilinan J."/>
            <person name="Andreopoulos W."/>
            <person name="LaButti K."/>
            <person name="Hundley H."/>
            <person name="Na H."/>
            <person name="Kuo A."/>
            <person name="Barry K."/>
            <person name="Lipzen A."/>
            <person name="Henrissat B."/>
            <person name="Riley R."/>
            <person name="Ahrendt S."/>
            <person name="Nagy L.G."/>
            <person name="Grigoriev I.V."/>
            <person name="Martin F."/>
            <person name="Rosso M.N."/>
        </authorList>
    </citation>
    <scope>NUCLEOTIDE SEQUENCE</scope>
    <source>
        <strain evidence="1">CBS 384.51</strain>
    </source>
</reference>
<sequence>MYWPSHVQVTCVTTFVTISPDDVFAMAELASAATVWPVSLLSPGCSYFDTALPPLACSNDYVRFFPGRPVMLTWTPEEVVEMGVGHRLESVDVASNRGGGEVGDTLGTVLGGIRSCVSALAYQSFGGPYASDDFIGLVPILLPRPSSTIRDVPHTSRLRLFACG</sequence>
<dbReference type="Proteomes" id="UP001055072">
    <property type="component" value="Unassembled WGS sequence"/>
</dbReference>
<gene>
    <name evidence="1" type="ORF">BDY19DRAFT_1050588</name>
</gene>
<keyword evidence="2" id="KW-1185">Reference proteome</keyword>
<evidence type="ECO:0000313" key="1">
    <source>
        <dbReference type="EMBL" id="KAI0085577.1"/>
    </source>
</evidence>
<proteinExistence type="predicted"/>
<protein>
    <submittedName>
        <fullName evidence="1">Uncharacterized protein</fullName>
    </submittedName>
</protein>
<comment type="caution">
    <text evidence="1">The sequence shown here is derived from an EMBL/GenBank/DDBJ whole genome shotgun (WGS) entry which is preliminary data.</text>
</comment>
<name>A0ACB8TU81_9APHY</name>